<dbReference type="Pfam" id="PF23314">
    <property type="entry name" value="TASOR_alpha-beta"/>
    <property type="match status" value="1"/>
</dbReference>
<feature type="compositionally biased region" description="Basic and acidic residues" evidence="1">
    <location>
        <begin position="78"/>
        <end position="95"/>
    </location>
</feature>
<dbReference type="InterPro" id="IPR056242">
    <property type="entry name" value="PIN_TASOR"/>
</dbReference>
<feature type="compositionally biased region" description="Polar residues" evidence="1">
    <location>
        <begin position="185"/>
        <end position="201"/>
    </location>
</feature>
<evidence type="ECO:0000313" key="4">
    <source>
        <dbReference type="Ensembl" id="ENSSPUP00000002146.1"/>
    </source>
</evidence>
<feature type="compositionally biased region" description="Polar residues" evidence="1">
    <location>
        <begin position="452"/>
        <end position="461"/>
    </location>
</feature>
<feature type="compositionally biased region" description="Basic and acidic residues" evidence="1">
    <location>
        <begin position="590"/>
        <end position="603"/>
    </location>
</feature>
<feature type="compositionally biased region" description="Polar residues" evidence="1">
    <location>
        <begin position="280"/>
        <end position="289"/>
    </location>
</feature>
<dbReference type="Pfam" id="PF24630">
    <property type="entry name" value="PIN_TASOR"/>
    <property type="match status" value="1"/>
</dbReference>
<reference evidence="4" key="2">
    <citation type="submission" date="2025-09" db="UniProtKB">
        <authorList>
            <consortium name="Ensembl"/>
        </authorList>
    </citation>
    <scope>IDENTIFICATION</scope>
</reference>
<keyword evidence="5" id="KW-1185">Reference proteome</keyword>
<evidence type="ECO:0000313" key="5">
    <source>
        <dbReference type="Proteomes" id="UP000694392"/>
    </source>
</evidence>
<dbReference type="GO" id="GO:0005654">
    <property type="term" value="C:nucleoplasm"/>
    <property type="evidence" value="ECO:0007669"/>
    <property type="project" value="TreeGrafter"/>
</dbReference>
<dbReference type="InterPro" id="IPR056243">
    <property type="entry name" value="TASOR_ab_dom"/>
</dbReference>
<organism evidence="4 5">
    <name type="scientific">Sphenodon punctatus</name>
    <name type="common">Tuatara</name>
    <name type="synonym">Hatteria punctata</name>
    <dbReference type="NCBI Taxonomy" id="8508"/>
    <lineage>
        <taxon>Eukaryota</taxon>
        <taxon>Metazoa</taxon>
        <taxon>Chordata</taxon>
        <taxon>Craniata</taxon>
        <taxon>Vertebrata</taxon>
        <taxon>Euteleostomi</taxon>
        <taxon>Lepidosauria</taxon>
        <taxon>Sphenodontia</taxon>
        <taxon>Sphenodontidae</taxon>
        <taxon>Sphenodon</taxon>
    </lineage>
</organism>
<accession>A0A8D0G3T6</accession>
<feature type="compositionally biased region" description="Basic and acidic residues" evidence="1">
    <location>
        <begin position="498"/>
        <end position="517"/>
    </location>
</feature>
<feature type="compositionally biased region" description="Low complexity" evidence="1">
    <location>
        <begin position="879"/>
        <end position="890"/>
    </location>
</feature>
<feature type="region of interest" description="Disordered" evidence="1">
    <location>
        <begin position="110"/>
        <end position="685"/>
    </location>
</feature>
<dbReference type="GO" id="GO:0045814">
    <property type="term" value="P:negative regulation of gene expression, epigenetic"/>
    <property type="evidence" value="ECO:0007669"/>
    <property type="project" value="InterPro"/>
</dbReference>
<name>A0A8D0G3T6_SPHPU</name>
<evidence type="ECO:0000259" key="3">
    <source>
        <dbReference type="Pfam" id="PF24630"/>
    </source>
</evidence>
<feature type="domain" description="TASOR PIN" evidence="3">
    <location>
        <begin position="1551"/>
        <end position="1688"/>
    </location>
</feature>
<feature type="compositionally biased region" description="Polar residues" evidence="1">
    <location>
        <begin position="525"/>
        <end position="543"/>
    </location>
</feature>
<feature type="compositionally biased region" description="Basic and acidic residues" evidence="1">
    <location>
        <begin position="422"/>
        <end position="443"/>
    </location>
</feature>
<feature type="compositionally biased region" description="Polar residues" evidence="1">
    <location>
        <begin position="360"/>
        <end position="377"/>
    </location>
</feature>
<feature type="region of interest" description="Disordered" evidence="1">
    <location>
        <begin position="1399"/>
        <end position="1423"/>
    </location>
</feature>
<dbReference type="OMA" id="SHFRYIP"/>
<feature type="compositionally biased region" description="Basic and acidic residues" evidence="1">
    <location>
        <begin position="304"/>
        <end position="313"/>
    </location>
</feature>
<dbReference type="PANTHER" id="PTHR16207:SF10">
    <property type="entry name" value="PROTEIN TASOR 2"/>
    <property type="match status" value="1"/>
</dbReference>
<protein>
    <submittedName>
        <fullName evidence="4">Uncharacterized protein</fullName>
    </submittedName>
</protein>
<sequence length="1701" mass="189571">MRQEELCTDDTAKADQVVNLMEVSQSDTASAQAEFQEHQKNEQLVASDKTCRHVEEVELEEESPLAPILPTDNSDSSSPDKRGDATMRQEELCTDDTAKADHVVNLMEVSQSDMASAQAEFPEQQENEQPAASDKTRRHVDEVELEEESPLDLIIPTENSDSSSPDKHGDATMRQEELCTDDTAKANQVVNLMEVSQSDTAPAQAEFPEDQENQQPVASDKTHRHVEEEELEEESPLDPVLPNKNLDSSSPDKHGGATMRQEELCTNDTAKANHVLNVMEVSQSDTASAQAKLPEDQENEQPVESDKTHRHVEEEELEKESPLDPILPTKNSGSSSPDKHGGGTMRQEELCTNDPAKANQVLNLMEVSQSDTASAQSEFPEEKGKEQPVASNKARRHVQEEELEEESPLDPILPTKNSDGSSPDKHGDATMRQEELCTDDTAKADQVLNLMEVSQSDTVSAQAELPEEQENEQPVASDKVDEEELEKESSLAPILPTDKSDSSSPDDHGDATVRQEEPCTDDTAKANQVLNLMEVSQSDTASAQAELPEDQENEQPAASDKTRRHVEEEELEEESPLDSIIHNKNSDSSSPDKRGDATMRQEELCTDDTAKANQVLNLMEVKSDTAPAQAELPEDQENEQPAASDKTHRHAEEEELEEESPLDPIIPTDHSSCSSDKRGDATVRQEELCTADTAKANQVLNVMEVSQSNTASVQAEFPENQENEQPGVSDKTAISEERQETDCLPLHAEDKASDHSGVDEPLHLHEADLLEEHGESTEQESPCSEMRDLHDSLGNADQEEEDFNGENMVLEPIDLALSESNDADMEHQELDQDPVDGVFPKETCVHGEGEEAGVYNFGSPCDSVLNLRLSPPGSPIHQTSSKEVTKSSETLPEDQEDTVLPANETISLTQTKRGPISEKPTASSIVDDVSRFWVAEQTDKDSLFLEHELPLTEMNTLLKNDEGKEPTLCDEFNRETANPAENVASVSEGEEPSEACGESSVWELAELQNDKTSEERNMCADSQPSVPAITSEELPASVRTPTELYLSGDSTENVRIEGTEAIVEQCTEFASGAVGTNMDFESMMYESLSGDSDPEYLRGTVTATHLGGEFGSPCSRGSVDTTEIAGTNYEYVQSSENEGRPRNEWDCLEAENRFSVVARDLPACGWPPWLRKDSKSAPPAVSIDKDRGTLQDYINFTVTKKHKGKTRTLQSSKRHDYFTERSLTMPFKVFDDLTQNTVDLECLRFNHKLKQEIRSRKPQLSTSNSIFPKEFLQQGITETLSSRKAPEAPTLNTSSRSRSPLLVTIVNSSSRPHTSHCYSRRTRQTDFVEPTVYAPPQEKRNLERNTAKIKSQRREEASFHLNKLKYDSKLHDVRGDISVIMNEFSELNKVMRLNDSHLSKEVGEPSATSDETADQGKRGARLPKRTTSYENVITDLCKTFRFRLKSVAKEACKNTFLFYLVETEDDPFFARTKSLLKKGHTEIEPSNFCKTNHLEKDRLMVVIRNEDIYSHIHKIPSLLSLKHFPNVLFAGVDSPEDVLDHTYQELFHAGGFVVSDDQVLETATLGQLKGIVQVLERLNARGRWRWFLHYKECKKLKEEIRVDSAAHKKYAIVKSCQGDNLLDVLHYHQCDSKSSPKSEHLNCVLNLQVQHIHSRFAVYLTETPSGSREALESKGILVMDIDTFVASGQDVATPFRGSYWW</sequence>
<dbReference type="Proteomes" id="UP000694392">
    <property type="component" value="Unplaced"/>
</dbReference>
<dbReference type="InterPro" id="IPR046432">
    <property type="entry name" value="TASOR"/>
</dbReference>
<feature type="compositionally biased region" description="Basic and acidic residues" evidence="1">
    <location>
        <begin position="733"/>
        <end position="776"/>
    </location>
</feature>
<reference evidence="4" key="1">
    <citation type="submission" date="2025-08" db="UniProtKB">
        <authorList>
            <consortium name="Ensembl"/>
        </authorList>
    </citation>
    <scope>IDENTIFICATION</scope>
</reference>
<feature type="compositionally biased region" description="Basic and acidic residues" evidence="1">
    <location>
        <begin position="250"/>
        <end position="263"/>
    </location>
</feature>
<proteinExistence type="predicted"/>
<evidence type="ECO:0000256" key="1">
    <source>
        <dbReference type="SAM" id="MobiDB-lite"/>
    </source>
</evidence>
<dbReference type="PANTHER" id="PTHR16207">
    <property type="entry name" value="SET DOMAIN-CONTAINING PROTEIN"/>
    <property type="match status" value="1"/>
</dbReference>
<feature type="domain" description="TASOR alpha/beta" evidence="2">
    <location>
        <begin position="1453"/>
        <end position="1547"/>
    </location>
</feature>
<feature type="region of interest" description="Disordered" evidence="1">
    <location>
        <begin position="823"/>
        <end position="842"/>
    </location>
</feature>
<feature type="compositionally biased region" description="Basic and acidic residues" evidence="1">
    <location>
        <begin position="337"/>
        <end position="349"/>
    </location>
</feature>
<feature type="region of interest" description="Disordered" evidence="1">
    <location>
        <begin position="871"/>
        <end position="921"/>
    </location>
</feature>
<feature type="region of interest" description="Disordered" evidence="1">
    <location>
        <begin position="1312"/>
        <end position="1332"/>
    </location>
</feature>
<feature type="region of interest" description="Disordered" evidence="1">
    <location>
        <begin position="25"/>
        <end position="95"/>
    </location>
</feature>
<dbReference type="Ensembl" id="ENSSPUT00000002267.1">
    <property type="protein sequence ID" value="ENSSPUP00000002146.1"/>
    <property type="gene ID" value="ENSSPUG00000001661.1"/>
</dbReference>
<feature type="compositionally biased region" description="Basic and acidic residues" evidence="1">
    <location>
        <begin position="675"/>
        <end position="685"/>
    </location>
</feature>
<evidence type="ECO:0000259" key="2">
    <source>
        <dbReference type="Pfam" id="PF23314"/>
    </source>
</evidence>
<feature type="region of interest" description="Disordered" evidence="1">
    <location>
        <begin position="707"/>
        <end position="805"/>
    </location>
</feature>
<feature type="compositionally biased region" description="Basic and acidic residues" evidence="1">
    <location>
        <begin position="164"/>
        <end position="177"/>
    </location>
</feature>
<dbReference type="GeneTree" id="ENSGT00530000063735"/>